<dbReference type="EMBL" id="JBHUOQ010000001">
    <property type="protein sequence ID" value="MFD2829121.1"/>
    <property type="molecule type" value="Genomic_DNA"/>
</dbReference>
<keyword evidence="1" id="KW-0812">Transmembrane</keyword>
<keyword evidence="1" id="KW-0472">Membrane</keyword>
<dbReference type="Pfam" id="PF04307">
    <property type="entry name" value="YdjM"/>
    <property type="match status" value="1"/>
</dbReference>
<proteinExistence type="predicted"/>
<gene>
    <name evidence="2" type="ORF">ACFSX4_01490</name>
</gene>
<feature type="transmembrane region" description="Helical" evidence="1">
    <location>
        <begin position="138"/>
        <end position="159"/>
    </location>
</feature>
<dbReference type="PANTHER" id="PTHR35531:SF1">
    <property type="entry name" value="INNER MEMBRANE PROTEIN YBCI-RELATED"/>
    <property type="match status" value="1"/>
</dbReference>
<feature type="transmembrane region" description="Helical" evidence="1">
    <location>
        <begin position="93"/>
        <end position="117"/>
    </location>
</feature>
<comment type="caution">
    <text evidence="2">The sequence shown here is derived from an EMBL/GenBank/DDBJ whole genome shotgun (WGS) entry which is preliminary data.</text>
</comment>
<sequence>MTGKTHIIGGIAAGLAYSHFLGTDPVITTVAGVVGALIPDICHSGSKVGRRMPLLSRIINLIFGHRSFTHSLLFLAAVAFLMDTFFPDDTIKAGLIVGMISHYILDMGTKSGIQLFFPVSFKVRFPVTTRTGSKTENLIFSVLTLISFYYGYHLLGYYIM</sequence>
<feature type="transmembrane region" description="Helical" evidence="1">
    <location>
        <begin position="58"/>
        <end position="81"/>
    </location>
</feature>
<keyword evidence="3" id="KW-1185">Reference proteome</keyword>
<keyword evidence="1" id="KW-1133">Transmembrane helix</keyword>
<evidence type="ECO:0000256" key="1">
    <source>
        <dbReference type="SAM" id="Phobius"/>
    </source>
</evidence>
<name>A0ABW5WUW7_9STAP</name>
<dbReference type="GO" id="GO:0016787">
    <property type="term" value="F:hydrolase activity"/>
    <property type="evidence" value="ECO:0007669"/>
    <property type="project" value="UniProtKB-KW"/>
</dbReference>
<organism evidence="2 3">
    <name type="scientific">Corticicoccus populi</name>
    <dbReference type="NCBI Taxonomy" id="1812821"/>
    <lineage>
        <taxon>Bacteria</taxon>
        <taxon>Bacillati</taxon>
        <taxon>Bacillota</taxon>
        <taxon>Bacilli</taxon>
        <taxon>Bacillales</taxon>
        <taxon>Staphylococcaceae</taxon>
        <taxon>Corticicoccus</taxon>
    </lineage>
</organism>
<protein>
    <submittedName>
        <fullName evidence="2">Metal-dependent hydrolase</fullName>
    </submittedName>
</protein>
<dbReference type="InterPro" id="IPR007404">
    <property type="entry name" value="YdjM-like"/>
</dbReference>
<keyword evidence="2" id="KW-0378">Hydrolase</keyword>
<reference evidence="3" key="1">
    <citation type="journal article" date="2019" name="Int. J. Syst. Evol. Microbiol.">
        <title>The Global Catalogue of Microorganisms (GCM) 10K type strain sequencing project: providing services to taxonomists for standard genome sequencing and annotation.</title>
        <authorList>
            <consortium name="The Broad Institute Genomics Platform"/>
            <consortium name="The Broad Institute Genome Sequencing Center for Infectious Disease"/>
            <person name="Wu L."/>
            <person name="Ma J."/>
        </authorList>
    </citation>
    <scope>NUCLEOTIDE SEQUENCE [LARGE SCALE GENOMIC DNA]</scope>
    <source>
        <strain evidence="3">KCTC 33575</strain>
    </source>
</reference>
<accession>A0ABW5WUW7</accession>
<evidence type="ECO:0000313" key="3">
    <source>
        <dbReference type="Proteomes" id="UP001597519"/>
    </source>
</evidence>
<dbReference type="RefSeq" id="WP_377770838.1">
    <property type="nucleotide sequence ID" value="NZ_JBHUOQ010000001.1"/>
</dbReference>
<dbReference type="PANTHER" id="PTHR35531">
    <property type="entry name" value="INNER MEMBRANE PROTEIN YBCI-RELATED"/>
    <property type="match status" value="1"/>
</dbReference>
<dbReference type="Proteomes" id="UP001597519">
    <property type="component" value="Unassembled WGS sequence"/>
</dbReference>
<evidence type="ECO:0000313" key="2">
    <source>
        <dbReference type="EMBL" id="MFD2829121.1"/>
    </source>
</evidence>